<sequence>MSFVSQIEEIFGVDIWELKPQYKIAQQNQTINDVRQQEEVITEHQNHLQLIYSNEVTSSKIINILTSAKMNLTFLKNIANSIFFNSKVSIYKSNNISSFEELEGINLNEKDLLSNNNDLLSIQNKKYILSKLYEYADFSSR</sequence>
<organism evidence="1 2">
    <name type="scientific">Francisella hispaniensis</name>
    <dbReference type="NCBI Taxonomy" id="622488"/>
    <lineage>
        <taxon>Bacteria</taxon>
        <taxon>Pseudomonadati</taxon>
        <taxon>Pseudomonadota</taxon>
        <taxon>Gammaproteobacteria</taxon>
        <taxon>Thiotrichales</taxon>
        <taxon>Francisellaceae</taxon>
        <taxon>Francisella</taxon>
    </lineage>
</organism>
<accession>F4BFV8</accession>
<reference evidence="2" key="1">
    <citation type="journal article" date="2011" name="Appl. Environ. Microbiol.">
        <title>Common ancestry and novel genetic traits of Francisella novicida-like isolates from North America and Australia as revealed by comparative genomic analyses.</title>
        <authorList>
            <person name="Siddaramappa S."/>
            <person name="Challacombe J.F."/>
            <person name="Petersen J.M."/>
            <person name="Pillai S."/>
            <person name="Hogg G."/>
            <person name="Kuske C.R."/>
        </authorList>
    </citation>
    <scope>NUCLEOTIDE SEQUENCE [LARGE SCALE GENOMIC DNA]</scope>
    <source>
        <strain evidence="2">3523</strain>
    </source>
</reference>
<dbReference type="KEGG" id="fcn:FN3523_1049"/>
<dbReference type="RefSeq" id="WP_014548350.1">
    <property type="nucleotide sequence ID" value="NC_017449.1"/>
</dbReference>
<protein>
    <recommendedName>
        <fullName evidence="3">Chloroquine resistance protein</fullName>
    </recommendedName>
</protein>
<evidence type="ECO:0008006" key="3">
    <source>
        <dbReference type="Google" id="ProtNLM"/>
    </source>
</evidence>
<dbReference type="HOGENOM" id="CLU_1822522_0_0_6"/>
<dbReference type="PATRIC" id="fig|676032.3.peg.1057"/>
<gene>
    <name evidence="1" type="ordered locus">FN3523_1049</name>
</gene>
<evidence type="ECO:0000313" key="1">
    <source>
        <dbReference type="EMBL" id="AEE26352.1"/>
    </source>
</evidence>
<evidence type="ECO:0000313" key="2">
    <source>
        <dbReference type="Proteomes" id="UP000008303"/>
    </source>
</evidence>
<name>F4BFV8_9GAMM</name>
<dbReference type="EMBL" id="CP002558">
    <property type="protein sequence ID" value="AEE26352.1"/>
    <property type="molecule type" value="Genomic_DNA"/>
</dbReference>
<proteinExistence type="predicted"/>
<dbReference type="Proteomes" id="UP000008303">
    <property type="component" value="Chromosome"/>
</dbReference>
<dbReference type="AlphaFoldDB" id="F4BFV8"/>